<evidence type="ECO:0000259" key="10">
    <source>
        <dbReference type="Pfam" id="PF08264"/>
    </source>
</evidence>
<feature type="domain" description="Aminoacyl-tRNA synthetase class Ia" evidence="9">
    <location>
        <begin position="412"/>
        <end position="612"/>
    </location>
</feature>
<dbReference type="Gene3D" id="3.40.50.620">
    <property type="entry name" value="HUPs"/>
    <property type="match status" value="2"/>
</dbReference>
<dbReference type="GO" id="GO:0006429">
    <property type="term" value="P:leucyl-tRNA aminoacylation"/>
    <property type="evidence" value="ECO:0007669"/>
    <property type="project" value="UniProtKB-UniRule"/>
</dbReference>
<feature type="domain" description="Aminoacyl-tRNA synthetase class Ia" evidence="9">
    <location>
        <begin position="11"/>
        <end position="216"/>
    </location>
</feature>
<dbReference type="GO" id="GO:0005524">
    <property type="term" value="F:ATP binding"/>
    <property type="evidence" value="ECO:0007669"/>
    <property type="project" value="UniProtKB-UniRule"/>
</dbReference>
<feature type="domain" description="Leucyl-tRNA synthetase editing" evidence="11">
    <location>
        <begin position="225"/>
        <end position="399"/>
    </location>
</feature>
<dbReference type="FunFam" id="3.40.50.620:FF:000056">
    <property type="entry name" value="Leucine--tRNA ligase"/>
    <property type="match status" value="1"/>
</dbReference>
<evidence type="ECO:0000259" key="9">
    <source>
        <dbReference type="Pfam" id="PF00133"/>
    </source>
</evidence>
<dbReference type="SUPFAM" id="SSF50677">
    <property type="entry name" value="ValRS/IleRS/LeuRS editing domain"/>
    <property type="match status" value="1"/>
</dbReference>
<protein>
    <recommendedName>
        <fullName evidence="8">Leucine--tRNA ligase</fullName>
        <ecNumber evidence="8">6.1.1.4</ecNumber>
    </recommendedName>
    <alternativeName>
        <fullName evidence="8">Leucyl-tRNA synthetase</fullName>
        <shortName evidence="8">LeuRS</shortName>
    </alternativeName>
</protein>
<dbReference type="AlphaFoldDB" id="A0A084U2R1"/>
<dbReference type="PANTHER" id="PTHR43740">
    <property type="entry name" value="LEUCYL-TRNA SYNTHETASE"/>
    <property type="match status" value="1"/>
</dbReference>
<organism evidence="12 13">
    <name type="scientific">Malacoplasma iowae DK-CPA</name>
    <dbReference type="NCBI Taxonomy" id="1394179"/>
    <lineage>
        <taxon>Bacteria</taxon>
        <taxon>Bacillati</taxon>
        <taxon>Mycoplasmatota</taxon>
        <taxon>Mycoplasmoidales</taxon>
        <taxon>Mycoplasmoidaceae</taxon>
        <taxon>Malacoplasma</taxon>
    </lineage>
</organism>
<dbReference type="HAMAP" id="MF_00049_B">
    <property type="entry name" value="Leu_tRNA_synth_B"/>
    <property type="match status" value="1"/>
</dbReference>
<keyword evidence="2 8" id="KW-0436">Ligase</keyword>
<dbReference type="Pfam" id="PF08264">
    <property type="entry name" value="Anticodon_1"/>
    <property type="match status" value="1"/>
</dbReference>
<accession>A0A084U2R1</accession>
<dbReference type="SUPFAM" id="SSF47323">
    <property type="entry name" value="Anticodon-binding domain of a subclass of class I aminoacyl-tRNA synthetases"/>
    <property type="match status" value="1"/>
</dbReference>
<evidence type="ECO:0000313" key="13">
    <source>
        <dbReference type="Proteomes" id="UP000028523"/>
    </source>
</evidence>
<evidence type="ECO:0000256" key="1">
    <source>
        <dbReference type="ARBA" id="ARBA00005594"/>
    </source>
</evidence>
<dbReference type="InterPro" id="IPR013155">
    <property type="entry name" value="M/V/L/I-tRNA-synth_anticd-bd"/>
</dbReference>
<keyword evidence="5 8" id="KW-0648">Protein biosynthesis</keyword>
<dbReference type="InterPro" id="IPR002302">
    <property type="entry name" value="Leu-tRNA-ligase"/>
</dbReference>
<dbReference type="InterPro" id="IPR002300">
    <property type="entry name" value="aa-tRNA-synth_Ia"/>
</dbReference>
<keyword evidence="3 8" id="KW-0547">Nucleotide-binding</keyword>
<evidence type="ECO:0000259" key="11">
    <source>
        <dbReference type="Pfam" id="PF13603"/>
    </source>
</evidence>
<dbReference type="SUPFAM" id="SSF52374">
    <property type="entry name" value="Nucleotidylyl transferase"/>
    <property type="match status" value="1"/>
</dbReference>
<dbReference type="Proteomes" id="UP000028523">
    <property type="component" value="Unassembled WGS sequence"/>
</dbReference>
<keyword evidence="13" id="KW-1185">Reference proteome</keyword>
<evidence type="ECO:0000256" key="2">
    <source>
        <dbReference type="ARBA" id="ARBA00022598"/>
    </source>
</evidence>
<feature type="domain" description="Methionyl/Valyl/Leucyl/Isoleucyl-tRNA synthetase anticodon-binding" evidence="10">
    <location>
        <begin position="654"/>
        <end position="765"/>
    </location>
</feature>
<evidence type="ECO:0000256" key="8">
    <source>
        <dbReference type="HAMAP-Rule" id="MF_00049"/>
    </source>
</evidence>
<dbReference type="FunFam" id="1.10.730.10:FF:000002">
    <property type="entry name" value="Leucine--tRNA ligase"/>
    <property type="match status" value="1"/>
</dbReference>
<dbReference type="RefSeq" id="WP_036452579.1">
    <property type="nucleotide sequence ID" value="NZ_AWQU01000088.1"/>
</dbReference>
<dbReference type="PANTHER" id="PTHR43740:SF2">
    <property type="entry name" value="LEUCINE--TRNA LIGASE, MITOCHONDRIAL"/>
    <property type="match status" value="1"/>
</dbReference>
<comment type="catalytic activity">
    <reaction evidence="7 8">
        <text>tRNA(Leu) + L-leucine + ATP = L-leucyl-tRNA(Leu) + AMP + diphosphate</text>
        <dbReference type="Rhea" id="RHEA:11688"/>
        <dbReference type="Rhea" id="RHEA-COMP:9613"/>
        <dbReference type="Rhea" id="RHEA-COMP:9622"/>
        <dbReference type="ChEBI" id="CHEBI:30616"/>
        <dbReference type="ChEBI" id="CHEBI:33019"/>
        <dbReference type="ChEBI" id="CHEBI:57427"/>
        <dbReference type="ChEBI" id="CHEBI:78442"/>
        <dbReference type="ChEBI" id="CHEBI:78494"/>
        <dbReference type="ChEBI" id="CHEBI:456215"/>
        <dbReference type="EC" id="6.1.1.4"/>
    </reaction>
</comment>
<comment type="caution">
    <text evidence="12">The sequence shown here is derived from an EMBL/GenBank/DDBJ whole genome shotgun (WGS) entry which is preliminary data.</text>
</comment>
<reference evidence="12 13" key="1">
    <citation type="journal article" date="2014" name="PLoS ONE">
        <title>Reduction of Hydrogen Peroxide Accumulation and Toxicity by a Catalase from Mycoplasma iowae.</title>
        <authorList>
            <person name="Pritchard R.E."/>
            <person name="Prassinos A.J."/>
            <person name="Osborne J.D."/>
            <person name="Raviv Z."/>
            <person name="Balish M.F."/>
        </authorList>
    </citation>
    <scope>NUCLEOTIDE SEQUENCE [LARGE SCALE GENOMIC DNA]</scope>
    <source>
        <strain evidence="12 13">DK-CPA</strain>
    </source>
</reference>
<dbReference type="GO" id="GO:0002161">
    <property type="term" value="F:aminoacyl-tRNA deacylase activity"/>
    <property type="evidence" value="ECO:0007669"/>
    <property type="project" value="InterPro"/>
</dbReference>
<evidence type="ECO:0000256" key="7">
    <source>
        <dbReference type="ARBA" id="ARBA00047469"/>
    </source>
</evidence>
<dbReference type="PRINTS" id="PR00985">
    <property type="entry name" value="TRNASYNTHLEU"/>
</dbReference>
<dbReference type="InterPro" id="IPR025709">
    <property type="entry name" value="Leu_tRNA-synth_edit"/>
</dbReference>
<feature type="short sequence motif" description="'KMSKS' region" evidence="8">
    <location>
        <begin position="578"/>
        <end position="582"/>
    </location>
</feature>
<dbReference type="GO" id="GO:0004823">
    <property type="term" value="F:leucine-tRNA ligase activity"/>
    <property type="evidence" value="ECO:0007669"/>
    <property type="project" value="UniProtKB-UniRule"/>
</dbReference>
<proteinExistence type="inferred from homology"/>
<dbReference type="Pfam" id="PF13603">
    <property type="entry name" value="tRNA-synt_1_2"/>
    <property type="match status" value="1"/>
</dbReference>
<comment type="similarity">
    <text evidence="1 8">Belongs to the class-I aminoacyl-tRNA synthetase family.</text>
</comment>
<sequence>MYNHSLIEKKWSKYWKENKTFKFHDDIKNDKKFYVLDMFPYPSGSGLHVGHGKGYTFTDVIARYKRFQGFNVLHPIGWDAFGLPAEQYALDTGNHPESFTMKNIDNFRNQLQMFGFSYDYDKEVNTIDPKYYQWTQWIFIQLYKKGLAEIKDVDVNWCEALGTVLANEEVLTDENGNKVSERGKHPVVKKPMKQWVLKITEYADRLIDDLDLTDWNLGLKNIQTSWIGRTNGASIKFQVLNSKDIIEVFTSRPDTIFGVSFIGLSIDHEIVKQKAIKDQNVQKYINGVNSLKEYERNKDEAEKTGVFLDLYAIHPITKKQIPIYVTNYVLSNYGNGAVMGVPAHDLRDFLFAKKYGCEIIKVVDSEQDCYQEDGKHINSDFLNGLDINQATETIIKYLEKNKIGKSKTNYKLKDWLFSRQRYWGEPFPVLFDNDGNILLEDNLPLKLPKTDNIKPSGDGKSPLANLTDWVNVKIGNKLYQRETNTMPQWAGSCWYFLGYLLKQDNGEYIPLNSKEAFDIFKRWMPVDLYVGGQEHAVLHLLYARFWYKFLYDIKVVPNKEPFFKLVNQGMILGSDGEKMSKSKGNVVNPIDVIKLYGADSLRLYELFMGPITASLEWNDNGLAGMNKWINRVYRMFDTKKIDDKENKELELAYIKFVSKITKQIENYETNLAISEMMIFVNECYKYETLNAKIMEGFVTILSCFTPFICEEINEVFLKNKNSITKNKWPIVDESKIVVSEINIPVQINGKVRDVINIKIDQEEKEILNQALNTTKIKQLIENKEIVKTIYVKNKIVNLIIK</sequence>
<gene>
    <name evidence="8 12" type="primary">leuS</name>
    <name evidence="12" type="ORF">P271_73</name>
</gene>
<dbReference type="NCBIfam" id="TIGR00396">
    <property type="entry name" value="leuS_bact"/>
    <property type="match status" value="1"/>
</dbReference>
<dbReference type="Gene3D" id="1.10.730.10">
    <property type="entry name" value="Isoleucyl-tRNA Synthetase, Domain 1"/>
    <property type="match status" value="2"/>
</dbReference>
<evidence type="ECO:0000256" key="4">
    <source>
        <dbReference type="ARBA" id="ARBA00022840"/>
    </source>
</evidence>
<dbReference type="EMBL" id="AWQU01000088">
    <property type="protein sequence ID" value="KFB07247.1"/>
    <property type="molecule type" value="Genomic_DNA"/>
</dbReference>
<evidence type="ECO:0000256" key="6">
    <source>
        <dbReference type="ARBA" id="ARBA00023146"/>
    </source>
</evidence>
<dbReference type="Gene3D" id="3.10.20.590">
    <property type="match status" value="1"/>
</dbReference>
<dbReference type="FunFam" id="3.40.50.620:FF:000077">
    <property type="entry name" value="Leucine--tRNA ligase"/>
    <property type="match status" value="1"/>
</dbReference>
<keyword evidence="4 8" id="KW-0067">ATP-binding</keyword>
<comment type="subcellular location">
    <subcellularLocation>
        <location evidence="8">Cytoplasm</location>
    </subcellularLocation>
</comment>
<evidence type="ECO:0000256" key="3">
    <source>
        <dbReference type="ARBA" id="ARBA00022741"/>
    </source>
</evidence>
<evidence type="ECO:0000313" key="12">
    <source>
        <dbReference type="EMBL" id="KFB07247.1"/>
    </source>
</evidence>
<dbReference type="CDD" id="cd00812">
    <property type="entry name" value="LeuRS_core"/>
    <property type="match status" value="1"/>
</dbReference>
<keyword evidence="6 8" id="KW-0030">Aminoacyl-tRNA synthetase</keyword>
<evidence type="ECO:0000256" key="5">
    <source>
        <dbReference type="ARBA" id="ARBA00022917"/>
    </source>
</evidence>
<keyword evidence="8" id="KW-0963">Cytoplasm</keyword>
<dbReference type="EC" id="6.1.1.4" evidence="8"/>
<feature type="binding site" evidence="8">
    <location>
        <position position="581"/>
    </location>
    <ligand>
        <name>ATP</name>
        <dbReference type="ChEBI" id="CHEBI:30616"/>
    </ligand>
</feature>
<dbReference type="InterPro" id="IPR009008">
    <property type="entry name" value="Val/Leu/Ile-tRNA-synth_edit"/>
</dbReference>
<name>A0A084U2R1_MALIO</name>
<dbReference type="GO" id="GO:0005829">
    <property type="term" value="C:cytosol"/>
    <property type="evidence" value="ECO:0007669"/>
    <property type="project" value="TreeGrafter"/>
</dbReference>
<dbReference type="Pfam" id="PF00133">
    <property type="entry name" value="tRNA-synt_1"/>
    <property type="match status" value="2"/>
</dbReference>
<dbReference type="InterPro" id="IPR009080">
    <property type="entry name" value="tRNAsynth_Ia_anticodon-bd"/>
</dbReference>
<comment type="caution">
    <text evidence="8">Lacks conserved residue(s) required for the propagation of feature annotation.</text>
</comment>
<dbReference type="InterPro" id="IPR014729">
    <property type="entry name" value="Rossmann-like_a/b/a_fold"/>
</dbReference>